<dbReference type="GO" id="GO:0000266">
    <property type="term" value="P:mitochondrial fission"/>
    <property type="evidence" value="ECO:0007669"/>
    <property type="project" value="TreeGrafter"/>
</dbReference>
<dbReference type="InParanoid" id="F0XBF5"/>
<dbReference type="GO" id="GO:0005739">
    <property type="term" value="C:mitochondrion"/>
    <property type="evidence" value="ECO:0007669"/>
    <property type="project" value="TreeGrafter"/>
</dbReference>
<dbReference type="InterPro" id="IPR000375">
    <property type="entry name" value="Dynamin_stalk"/>
</dbReference>
<dbReference type="Gene3D" id="1.20.120.1240">
    <property type="entry name" value="Dynamin, middle domain"/>
    <property type="match status" value="1"/>
</dbReference>
<dbReference type="EMBL" id="GL629756">
    <property type="protein sequence ID" value="EFX05112.1"/>
    <property type="molecule type" value="Genomic_DNA"/>
</dbReference>
<dbReference type="OrthoDB" id="415706at2759"/>
<dbReference type="eggNOG" id="KOG0446">
    <property type="taxonomic scope" value="Eukaryota"/>
</dbReference>
<dbReference type="Pfam" id="PF00350">
    <property type="entry name" value="Dynamin_N"/>
    <property type="match status" value="1"/>
</dbReference>
<dbReference type="InterPro" id="IPR030381">
    <property type="entry name" value="G_DYNAMIN_dom"/>
</dbReference>
<dbReference type="InterPro" id="IPR022812">
    <property type="entry name" value="Dynamin"/>
</dbReference>
<dbReference type="InterPro" id="IPR020850">
    <property type="entry name" value="GED_dom"/>
</dbReference>
<dbReference type="GeneID" id="25978689"/>
<dbReference type="SMART" id="SM00053">
    <property type="entry name" value="DYNc"/>
    <property type="match status" value="1"/>
</dbReference>
<dbReference type="PROSITE" id="PS51388">
    <property type="entry name" value="GED"/>
    <property type="match status" value="1"/>
</dbReference>
<keyword evidence="2" id="KW-0342">GTP-binding</keyword>
<dbReference type="GO" id="GO:0008017">
    <property type="term" value="F:microtubule binding"/>
    <property type="evidence" value="ECO:0007669"/>
    <property type="project" value="TreeGrafter"/>
</dbReference>
<dbReference type="PRINTS" id="PR00195">
    <property type="entry name" value="DYNAMIN"/>
</dbReference>
<evidence type="ECO:0000256" key="2">
    <source>
        <dbReference type="ARBA" id="ARBA00023134"/>
    </source>
</evidence>
<dbReference type="GO" id="GO:0005525">
    <property type="term" value="F:GTP binding"/>
    <property type="evidence" value="ECO:0007669"/>
    <property type="project" value="InterPro"/>
</dbReference>
<evidence type="ECO:0000256" key="3">
    <source>
        <dbReference type="SAM" id="MobiDB-lite"/>
    </source>
</evidence>
<evidence type="ECO:0000313" key="7">
    <source>
        <dbReference type="Proteomes" id="UP000007796"/>
    </source>
</evidence>
<organism evidence="7">
    <name type="scientific">Grosmannia clavigera (strain kw1407 / UAMH 11150)</name>
    <name type="common">Blue stain fungus</name>
    <name type="synonym">Graphiocladiella clavigera</name>
    <dbReference type="NCBI Taxonomy" id="655863"/>
    <lineage>
        <taxon>Eukaryota</taxon>
        <taxon>Fungi</taxon>
        <taxon>Dikarya</taxon>
        <taxon>Ascomycota</taxon>
        <taxon>Pezizomycotina</taxon>
        <taxon>Sordariomycetes</taxon>
        <taxon>Sordariomycetidae</taxon>
        <taxon>Ophiostomatales</taxon>
        <taxon>Ophiostomataceae</taxon>
        <taxon>Leptographium</taxon>
    </lineage>
</organism>
<dbReference type="SUPFAM" id="SSF52540">
    <property type="entry name" value="P-loop containing nucleoside triphosphate hydrolases"/>
    <property type="match status" value="1"/>
</dbReference>
<dbReference type="GO" id="GO:0048312">
    <property type="term" value="P:intracellular distribution of mitochondria"/>
    <property type="evidence" value="ECO:0007669"/>
    <property type="project" value="TreeGrafter"/>
</dbReference>
<evidence type="ECO:0000259" key="4">
    <source>
        <dbReference type="PROSITE" id="PS51388"/>
    </source>
</evidence>
<dbReference type="InterPro" id="IPR045063">
    <property type="entry name" value="Dynamin_N"/>
</dbReference>
<keyword evidence="7" id="KW-1185">Reference proteome</keyword>
<dbReference type="PROSITE" id="PS51718">
    <property type="entry name" value="G_DYNAMIN_2"/>
    <property type="match status" value="1"/>
</dbReference>
<dbReference type="InterPro" id="IPR001401">
    <property type="entry name" value="Dynamin_GTPase"/>
</dbReference>
<proteinExistence type="predicted"/>
<name>F0XBF5_GROCL</name>
<dbReference type="GO" id="GO:0003924">
    <property type="term" value="F:GTPase activity"/>
    <property type="evidence" value="ECO:0007669"/>
    <property type="project" value="InterPro"/>
</dbReference>
<dbReference type="PANTHER" id="PTHR11566:SF21">
    <property type="entry name" value="DYNAMIN RELATED PROTEIN 1, ISOFORM A"/>
    <property type="match status" value="1"/>
</dbReference>
<dbReference type="STRING" id="655863.F0XBF5"/>
<reference evidence="6 7" key="1">
    <citation type="journal article" date="2011" name="Proc. Natl. Acad. Sci. U.S.A.">
        <title>Genome and transcriptome analyses of the mountain pine beetle-fungal symbiont Grosmannia clavigera, a lodgepole pine pathogen.</title>
        <authorList>
            <person name="DiGuistini S."/>
            <person name="Wang Y."/>
            <person name="Liao N.Y."/>
            <person name="Taylor G."/>
            <person name="Tanguay P."/>
            <person name="Feau N."/>
            <person name="Henrissat B."/>
            <person name="Chan S.K."/>
            <person name="Hesse-Orce U."/>
            <person name="Alamouti S.M."/>
            <person name="Tsui C.K.M."/>
            <person name="Docking R.T."/>
            <person name="Levasseur A."/>
            <person name="Haridas S."/>
            <person name="Robertson G."/>
            <person name="Birol I."/>
            <person name="Holt R.A."/>
            <person name="Marra M.A."/>
            <person name="Hamelin R.C."/>
            <person name="Hirst M."/>
            <person name="Jones S.J.M."/>
            <person name="Bohlmann J."/>
            <person name="Breuil C."/>
        </authorList>
    </citation>
    <scope>NUCLEOTIDE SEQUENCE [LARGE SCALE GENOMIC DNA]</scope>
    <source>
        <strain evidence="7">kw1407 / UAMH 11150</strain>
    </source>
</reference>
<dbReference type="CDD" id="cd08771">
    <property type="entry name" value="DLP_1"/>
    <property type="match status" value="1"/>
</dbReference>
<dbReference type="Proteomes" id="UP000007796">
    <property type="component" value="Unassembled WGS sequence"/>
</dbReference>
<dbReference type="AlphaFoldDB" id="F0XBF5"/>
<dbReference type="GO" id="GO:0016559">
    <property type="term" value="P:peroxisome fission"/>
    <property type="evidence" value="ECO:0007669"/>
    <property type="project" value="TreeGrafter"/>
</dbReference>
<evidence type="ECO:0000313" key="6">
    <source>
        <dbReference type="EMBL" id="EFX05112.1"/>
    </source>
</evidence>
<keyword evidence="1" id="KW-0547">Nucleotide-binding</keyword>
<feature type="domain" description="Dynamin-type G" evidence="5">
    <location>
        <begin position="37"/>
        <end position="323"/>
    </location>
</feature>
<evidence type="ECO:0000256" key="1">
    <source>
        <dbReference type="ARBA" id="ARBA00022741"/>
    </source>
</evidence>
<dbReference type="RefSeq" id="XP_014174594.1">
    <property type="nucleotide sequence ID" value="XM_014319119.1"/>
</dbReference>
<protein>
    <submittedName>
        <fullName evidence="6">Dynamin family protein</fullName>
    </submittedName>
</protein>
<feature type="domain" description="GED" evidence="4">
    <location>
        <begin position="608"/>
        <end position="699"/>
    </location>
</feature>
<evidence type="ECO:0000259" key="5">
    <source>
        <dbReference type="PROSITE" id="PS51718"/>
    </source>
</evidence>
<dbReference type="GO" id="GO:0016020">
    <property type="term" value="C:membrane"/>
    <property type="evidence" value="ECO:0007669"/>
    <property type="project" value="TreeGrafter"/>
</dbReference>
<dbReference type="Gene3D" id="3.40.50.300">
    <property type="entry name" value="P-loop containing nucleotide triphosphate hydrolases"/>
    <property type="match status" value="1"/>
</dbReference>
<dbReference type="HOGENOM" id="CLU_008964_7_3_1"/>
<dbReference type="Pfam" id="PF01031">
    <property type="entry name" value="Dynamin_M"/>
    <property type="match status" value="1"/>
</dbReference>
<dbReference type="GO" id="GO:0005874">
    <property type="term" value="C:microtubule"/>
    <property type="evidence" value="ECO:0007669"/>
    <property type="project" value="TreeGrafter"/>
</dbReference>
<gene>
    <name evidence="6" type="ORF">CMQ_5374</name>
</gene>
<feature type="region of interest" description="Disordered" evidence="3">
    <location>
        <begin position="704"/>
        <end position="734"/>
    </location>
</feature>
<dbReference type="PANTHER" id="PTHR11566">
    <property type="entry name" value="DYNAMIN"/>
    <property type="match status" value="1"/>
</dbReference>
<accession>F0XBF5</accession>
<dbReference type="GO" id="GO:0006897">
    <property type="term" value="P:endocytosis"/>
    <property type="evidence" value="ECO:0007669"/>
    <property type="project" value="TreeGrafter"/>
</dbReference>
<sequence>MLLDGSQSAALNGLCSGDRIDLMDTIDSLRSQGINHLVSLPQIIVCGDQSSGKSSVLEAISGVPFPVKGNLCTRFPTELVLRRSPDVGATISIIPDHSRSASEKAGLAGFHEELKDLVGFPDLLEDAKSSMGISTHGKSFSKDILRVEISGPDRPHLTIVDLPGLIHSQTKNQSASDIELVQDVVQSYMKQPRSIILAVVSAKNDFANQIVLKLARAADPQGDRTMGVITKPDTLHAGSTSETLYVSLAQNQEVEFRLGWHVLRNMDSDSEKGKGTLTQRDALENGFFRVGVWAELPSTILGIEQLRRRLSKVLLSHIGSELPSLVKEIETKRSASYESLEKLGQPRITLSEQQLYLLGVSESFQKLVTSAVNANCNDRFFQNVDTDHGYQQRIRAVVQNLNTTFANDLLEKGRLHIINDGLAETPSSKDAAQISRSDYVDRIEAKMRRSKGRELPGLFDPMIVADLFREEAGPWEQLTRVHVRRVWRACKTFLKTVVEHVADTETCNALMQKIVDPQMANVMAVLEAKTGEILKSHQTIHPITYDNCFAEAARMIREDRKKAECASAVKKYFGVSTLDPRNVHVDLSKLVDAIVEGITELNTNRQTASEALDYMESYYKVALNRFIDDVAVEAIEVCLVSSLANVLSPTGVYKMSPDLVAMIAGESEDIQARRDQLVRQLDVLSKGAEICKGYVGTNFSDGGSSSFSDFESHPDASEYDTDPGQVPTPEPLSEAKPAFFSTWDQIRKESKTYKRGW</sequence>
<dbReference type="InterPro" id="IPR027417">
    <property type="entry name" value="P-loop_NTPase"/>
</dbReference>
<dbReference type="FunFam" id="3.40.50.300:FF:001425">
    <property type="entry name" value="Dynamin GTPase, putative"/>
    <property type="match status" value="1"/>
</dbReference>